<dbReference type="PANTHER" id="PTHR11905">
    <property type="entry name" value="ADAM A DISINTEGRIN AND METALLOPROTEASE DOMAIN"/>
    <property type="match status" value="1"/>
</dbReference>
<protein>
    <recommendedName>
        <fullName evidence="3">Disintegrin and metalloproteinase domain-containing protein B</fullName>
    </recommendedName>
</protein>
<proteinExistence type="predicted"/>
<dbReference type="eggNOG" id="KOG3607">
    <property type="taxonomic scope" value="Eukaryota"/>
</dbReference>
<dbReference type="GO" id="GO:0004222">
    <property type="term" value="F:metalloendopeptidase activity"/>
    <property type="evidence" value="ECO:0007669"/>
    <property type="project" value="InterPro"/>
</dbReference>
<dbReference type="SMART" id="SM00050">
    <property type="entry name" value="DISIN"/>
    <property type="match status" value="1"/>
</dbReference>
<evidence type="ECO:0000259" key="7">
    <source>
        <dbReference type="PROSITE" id="PS50214"/>
    </source>
</evidence>
<dbReference type="Proteomes" id="UP000054350">
    <property type="component" value="Unassembled WGS sequence"/>
</dbReference>
<feature type="domain" description="Peptidase M12B" evidence="8">
    <location>
        <begin position="269"/>
        <end position="492"/>
    </location>
</feature>
<organism evidence="9 10">
    <name type="scientific">Allomyces macrogynus (strain ATCC 38327)</name>
    <name type="common">Allomyces javanicus var. macrogynus</name>
    <dbReference type="NCBI Taxonomy" id="578462"/>
    <lineage>
        <taxon>Eukaryota</taxon>
        <taxon>Fungi</taxon>
        <taxon>Fungi incertae sedis</taxon>
        <taxon>Blastocladiomycota</taxon>
        <taxon>Blastocladiomycetes</taxon>
        <taxon>Blastocladiales</taxon>
        <taxon>Blastocladiaceae</taxon>
        <taxon>Allomyces</taxon>
    </lineage>
</organism>
<comment type="function">
    <text evidence="2">Probable zinc protease.</text>
</comment>
<feature type="active site" evidence="4">
    <location>
        <position position="430"/>
    </location>
</feature>
<dbReference type="Gene3D" id="3.40.390.10">
    <property type="entry name" value="Collagenase (Catalytic Domain)"/>
    <property type="match status" value="1"/>
</dbReference>
<accession>A0A0L0S3I3</accession>
<dbReference type="OrthoDB" id="5951731at2759"/>
<dbReference type="InterPro" id="IPR024079">
    <property type="entry name" value="MetalloPept_cat_dom_sf"/>
</dbReference>
<evidence type="ECO:0000313" key="10">
    <source>
        <dbReference type="Proteomes" id="UP000054350"/>
    </source>
</evidence>
<feature type="chain" id="PRO_5005547605" description="Disintegrin and metalloproteinase domain-containing protein B" evidence="6">
    <location>
        <begin position="30"/>
        <end position="721"/>
    </location>
</feature>
<dbReference type="PROSITE" id="PS50215">
    <property type="entry name" value="ADAM_MEPRO"/>
    <property type="match status" value="1"/>
</dbReference>
<keyword evidence="5" id="KW-0812">Transmembrane</keyword>
<evidence type="ECO:0000259" key="8">
    <source>
        <dbReference type="PROSITE" id="PS50215"/>
    </source>
</evidence>
<keyword evidence="6" id="KW-0732">Signal</keyword>
<dbReference type="PANTHER" id="PTHR11905:SF159">
    <property type="entry name" value="ADAM METALLOPROTEASE"/>
    <property type="match status" value="1"/>
</dbReference>
<evidence type="ECO:0000256" key="3">
    <source>
        <dbReference type="ARBA" id="ARBA00074021"/>
    </source>
</evidence>
<dbReference type="Pfam" id="PF01421">
    <property type="entry name" value="Reprolysin"/>
    <property type="match status" value="1"/>
</dbReference>
<dbReference type="SUPFAM" id="SSF55486">
    <property type="entry name" value="Metalloproteases ('zincins'), catalytic domain"/>
    <property type="match status" value="1"/>
</dbReference>
<dbReference type="Pfam" id="PF00200">
    <property type="entry name" value="Disintegrin"/>
    <property type="match status" value="1"/>
</dbReference>
<dbReference type="InterPro" id="IPR001590">
    <property type="entry name" value="Peptidase_M12B"/>
</dbReference>
<keyword evidence="5" id="KW-0472">Membrane</keyword>
<feature type="domain" description="Disintegrin" evidence="7">
    <location>
        <begin position="492"/>
        <end position="583"/>
    </location>
</feature>
<dbReference type="Pfam" id="PF01562">
    <property type="entry name" value="Pep_M12B_propep"/>
    <property type="match status" value="1"/>
</dbReference>
<dbReference type="InterPro" id="IPR001762">
    <property type="entry name" value="Disintegrin_dom"/>
</dbReference>
<evidence type="ECO:0000256" key="4">
    <source>
        <dbReference type="PROSITE-ProRule" id="PRU00276"/>
    </source>
</evidence>
<dbReference type="PROSITE" id="PS50214">
    <property type="entry name" value="DISINTEGRIN_2"/>
    <property type="match status" value="1"/>
</dbReference>
<keyword evidence="1" id="KW-1015">Disulfide bond</keyword>
<dbReference type="InterPro" id="IPR036436">
    <property type="entry name" value="Disintegrin_dom_sf"/>
</dbReference>
<keyword evidence="10" id="KW-1185">Reference proteome</keyword>
<dbReference type="InterPro" id="IPR002870">
    <property type="entry name" value="Peptidase_M12B_N"/>
</dbReference>
<dbReference type="FunFam" id="4.10.70.10:FF:000003">
    <property type="entry name" value="Disintegrin and metalloproteinase domain-containing protein 17"/>
    <property type="match status" value="1"/>
</dbReference>
<feature type="transmembrane region" description="Helical" evidence="5">
    <location>
        <begin position="698"/>
        <end position="719"/>
    </location>
</feature>
<feature type="binding site" evidence="4">
    <location>
        <position position="433"/>
    </location>
    <ligand>
        <name>Zn(2+)</name>
        <dbReference type="ChEBI" id="CHEBI:29105"/>
        <note>catalytic</note>
    </ligand>
</feature>
<evidence type="ECO:0000256" key="5">
    <source>
        <dbReference type="SAM" id="Phobius"/>
    </source>
</evidence>
<dbReference type="EMBL" id="GG745331">
    <property type="protein sequence ID" value="KNE57112.1"/>
    <property type="molecule type" value="Genomic_DNA"/>
</dbReference>
<dbReference type="SUPFAM" id="SSF57552">
    <property type="entry name" value="Blood coagulation inhibitor (disintegrin)"/>
    <property type="match status" value="1"/>
</dbReference>
<feature type="binding site" evidence="4">
    <location>
        <position position="439"/>
    </location>
    <ligand>
        <name>Zn(2+)</name>
        <dbReference type="ChEBI" id="CHEBI:29105"/>
        <note>catalytic</note>
    </ligand>
</feature>
<feature type="binding site" evidence="4">
    <location>
        <position position="429"/>
    </location>
    <ligand>
        <name>Zn(2+)</name>
        <dbReference type="ChEBI" id="CHEBI:29105"/>
        <note>catalytic</note>
    </ligand>
</feature>
<evidence type="ECO:0000256" key="6">
    <source>
        <dbReference type="SAM" id="SignalP"/>
    </source>
</evidence>
<keyword evidence="4" id="KW-0479">Metal-binding</keyword>
<dbReference type="AlphaFoldDB" id="A0A0L0S3I3"/>
<dbReference type="Gene3D" id="4.10.70.10">
    <property type="entry name" value="Disintegrin domain"/>
    <property type="match status" value="1"/>
</dbReference>
<keyword evidence="4" id="KW-0862">Zinc</keyword>
<reference evidence="9 10" key="1">
    <citation type="submission" date="2009-11" db="EMBL/GenBank/DDBJ databases">
        <title>Annotation of Allomyces macrogynus ATCC 38327.</title>
        <authorList>
            <consortium name="The Broad Institute Genome Sequencing Platform"/>
            <person name="Russ C."/>
            <person name="Cuomo C."/>
            <person name="Burger G."/>
            <person name="Gray M.W."/>
            <person name="Holland P.W.H."/>
            <person name="King N."/>
            <person name="Lang F.B.F."/>
            <person name="Roger A.J."/>
            <person name="Ruiz-Trillo I."/>
            <person name="Young S.K."/>
            <person name="Zeng Q."/>
            <person name="Gargeya S."/>
            <person name="Fitzgerald M."/>
            <person name="Haas B."/>
            <person name="Abouelleil A."/>
            <person name="Alvarado L."/>
            <person name="Arachchi H.M."/>
            <person name="Berlin A."/>
            <person name="Chapman S.B."/>
            <person name="Gearin G."/>
            <person name="Goldberg J."/>
            <person name="Griggs A."/>
            <person name="Gujja S."/>
            <person name="Hansen M."/>
            <person name="Heiman D."/>
            <person name="Howarth C."/>
            <person name="Larimer J."/>
            <person name="Lui A."/>
            <person name="MacDonald P.J.P."/>
            <person name="McCowen C."/>
            <person name="Montmayeur A."/>
            <person name="Murphy C."/>
            <person name="Neiman D."/>
            <person name="Pearson M."/>
            <person name="Priest M."/>
            <person name="Roberts A."/>
            <person name="Saif S."/>
            <person name="Shea T."/>
            <person name="Sisk P."/>
            <person name="Stolte C."/>
            <person name="Sykes S."/>
            <person name="Wortman J."/>
            <person name="Nusbaum C."/>
            <person name="Birren B."/>
        </authorList>
    </citation>
    <scope>NUCLEOTIDE SEQUENCE [LARGE SCALE GENOMIC DNA]</scope>
    <source>
        <strain evidence="9 10">ATCC 38327</strain>
    </source>
</reference>
<dbReference type="VEuPathDB" id="FungiDB:AMAG_02862"/>
<dbReference type="GO" id="GO:0046872">
    <property type="term" value="F:metal ion binding"/>
    <property type="evidence" value="ECO:0007669"/>
    <property type="project" value="UniProtKB-KW"/>
</dbReference>
<evidence type="ECO:0000256" key="2">
    <source>
        <dbReference type="ARBA" id="ARBA00056552"/>
    </source>
</evidence>
<sequence length="721" mass="75666">MSLRSSRRSPRRPVMAVLFAAAFLALVAATAGAADAPVRPSVLTKRGLAVDPDLEQYTVTGLPIHAVSRMPLHQLHRRSDVPAHADRPVYEDKLVLHLDGYKQDLTLNLELNHDLFSASYAHIMGNGDKDSDVVRHSPPPNCHYRGSVQGDPASLVALSVCDGMTGILHLNGTDRFVIHPAADHHPHHPIDSDTAHPAHGLTKRHVMVRDSGISLDADGDDDATDPASYCPLSHAHTPTPMASSILRDTASLIRHAKRQVASTRITNDKVVQLVVASDYQRYQMFGNDTESSIVPMVNYIHLLYSQGGLLPSPYTVKIVLAGVYTATSPMWVPSATASVDADDLLGAFCAWRQANLADPTNAWSFLGNNDAAHLLTARFITSSSSAVAGAASIEGYANVAGMCTRDKSCGFERGVRTVLVATQATVMAHELGHNFGAGHDGQANNCPSRGYIMEPSSCKDCGFIANQWSNCSKDAISTFFASSDTTCLDNVPSLCGNGVVDPGEECDSGNRVTGSSCCTPQCTLRTGKTCDDANGPCCKNCQLVSAGTTCRVSATGNERESCDLPDVCSGTSPTCFDSMRANGTACAVDPSNPTTTAGTCNRGFCQSRAASCARLGYTYDAACDAGRDQPCLLYCKSANGCIKLTYDSATQLSVVAPDYSACKAVTSGASGFCLTGKCITAGLAQTDSSASAAASPPGAGFGVAVFAALCAAMAVVMVVGL</sequence>
<comment type="caution">
    <text evidence="4">Lacks conserved residue(s) required for the propagation of feature annotation.</text>
</comment>
<feature type="signal peptide" evidence="6">
    <location>
        <begin position="1"/>
        <end position="29"/>
    </location>
</feature>
<name>A0A0L0S3I3_ALLM3</name>
<keyword evidence="5" id="KW-1133">Transmembrane helix</keyword>
<dbReference type="GO" id="GO:0006508">
    <property type="term" value="P:proteolysis"/>
    <property type="evidence" value="ECO:0007669"/>
    <property type="project" value="InterPro"/>
</dbReference>
<evidence type="ECO:0000313" key="9">
    <source>
        <dbReference type="EMBL" id="KNE57112.1"/>
    </source>
</evidence>
<evidence type="ECO:0000256" key="1">
    <source>
        <dbReference type="ARBA" id="ARBA00023157"/>
    </source>
</evidence>
<gene>
    <name evidence="9" type="ORF">AMAG_02862</name>
</gene>
<reference evidence="10" key="2">
    <citation type="submission" date="2009-11" db="EMBL/GenBank/DDBJ databases">
        <title>The Genome Sequence of Allomyces macrogynus strain ATCC 38327.</title>
        <authorList>
            <consortium name="The Broad Institute Genome Sequencing Platform"/>
            <person name="Russ C."/>
            <person name="Cuomo C."/>
            <person name="Shea T."/>
            <person name="Young S.K."/>
            <person name="Zeng Q."/>
            <person name="Koehrsen M."/>
            <person name="Haas B."/>
            <person name="Borodovsky M."/>
            <person name="Guigo R."/>
            <person name="Alvarado L."/>
            <person name="Berlin A."/>
            <person name="Borenstein D."/>
            <person name="Chen Z."/>
            <person name="Engels R."/>
            <person name="Freedman E."/>
            <person name="Gellesch M."/>
            <person name="Goldberg J."/>
            <person name="Griggs A."/>
            <person name="Gujja S."/>
            <person name="Heiman D."/>
            <person name="Hepburn T."/>
            <person name="Howarth C."/>
            <person name="Jen D."/>
            <person name="Larson L."/>
            <person name="Lewis B."/>
            <person name="Mehta T."/>
            <person name="Park D."/>
            <person name="Pearson M."/>
            <person name="Roberts A."/>
            <person name="Saif S."/>
            <person name="Shenoy N."/>
            <person name="Sisk P."/>
            <person name="Stolte C."/>
            <person name="Sykes S."/>
            <person name="Walk T."/>
            <person name="White J."/>
            <person name="Yandava C."/>
            <person name="Burger G."/>
            <person name="Gray M.W."/>
            <person name="Holland P.W.H."/>
            <person name="King N."/>
            <person name="Lang F.B.F."/>
            <person name="Roger A.J."/>
            <person name="Ruiz-Trillo I."/>
            <person name="Lander E."/>
            <person name="Nusbaum C."/>
        </authorList>
    </citation>
    <scope>NUCLEOTIDE SEQUENCE [LARGE SCALE GENOMIC DNA]</scope>
    <source>
        <strain evidence="10">ATCC 38327</strain>
    </source>
</reference>
<dbReference type="STRING" id="578462.A0A0L0S3I3"/>